<reference evidence="1 2" key="1">
    <citation type="submission" date="2019-08" db="EMBL/GenBank/DDBJ databases">
        <title>Lewinella sp. strain SSH13 Genome sequencing and assembly.</title>
        <authorList>
            <person name="Kim I."/>
        </authorList>
    </citation>
    <scope>NUCLEOTIDE SEQUENCE [LARGE SCALE GENOMIC DNA]</scope>
    <source>
        <strain evidence="1 2">SSH13</strain>
    </source>
</reference>
<sequence>MSLLCHELKPRRKTHPETVHYSMIHRYIFLCSFILFLASCGPAQENKGEESTGTLHLEQTTDYLRIMNGDQPVLNYWLTPQLPDGLPEHYTRSGFIHPIHSPSGQVVSDGFPAGYAHQNGFFSAWTNTTFRDSFVDFWNTHKELATLRNQEIVETVKEDGIIGFKARIDHLSNAHGLILAEELTVRVHDRDDVFVWDVRSEQTNITEDTLILNKHLYGGLGVRGSKYWNAKDTTNFMGLADFLTSDGLTRDSANHTHPEWTAIYGDLPGGKAGMAVIPHPENFRWPVGVRVHPDLPYFSVSPITEKAAFIAPGQTYLARYRVVVFDGEVPVDLLSSF</sequence>
<dbReference type="InterPro" id="IPR029475">
    <property type="entry name" value="DUF6807"/>
</dbReference>
<comment type="caution">
    <text evidence="1">The sequence shown here is derived from an EMBL/GenBank/DDBJ whole genome shotgun (WGS) entry which is preliminary data.</text>
</comment>
<evidence type="ECO:0008006" key="3">
    <source>
        <dbReference type="Google" id="ProtNLM"/>
    </source>
</evidence>
<dbReference type="OrthoDB" id="2540540at2"/>
<evidence type="ECO:0000313" key="1">
    <source>
        <dbReference type="EMBL" id="TXF89960.1"/>
    </source>
</evidence>
<gene>
    <name evidence="1" type="ORF">FUA23_08365</name>
</gene>
<dbReference type="Proteomes" id="UP000321907">
    <property type="component" value="Unassembled WGS sequence"/>
</dbReference>
<dbReference type="Pfam" id="PF14100">
    <property type="entry name" value="DUF6807"/>
    <property type="match status" value="1"/>
</dbReference>
<protein>
    <recommendedName>
        <fullName evidence="3">Methane oxygenase PmoA</fullName>
    </recommendedName>
</protein>
<dbReference type="EMBL" id="VOXD01000010">
    <property type="protein sequence ID" value="TXF89960.1"/>
    <property type="molecule type" value="Genomic_DNA"/>
</dbReference>
<keyword evidence="2" id="KW-1185">Reference proteome</keyword>
<proteinExistence type="predicted"/>
<dbReference type="AlphaFoldDB" id="A0A5C7FY49"/>
<evidence type="ECO:0000313" key="2">
    <source>
        <dbReference type="Proteomes" id="UP000321907"/>
    </source>
</evidence>
<accession>A0A5C7FY49</accession>
<organism evidence="1 2">
    <name type="scientific">Neolewinella aurantiaca</name>
    <dbReference type="NCBI Taxonomy" id="2602767"/>
    <lineage>
        <taxon>Bacteria</taxon>
        <taxon>Pseudomonadati</taxon>
        <taxon>Bacteroidota</taxon>
        <taxon>Saprospiria</taxon>
        <taxon>Saprospirales</taxon>
        <taxon>Lewinellaceae</taxon>
        <taxon>Neolewinella</taxon>
    </lineage>
</organism>
<name>A0A5C7FY49_9BACT</name>